<dbReference type="Proteomes" id="UP000465035">
    <property type="component" value="Chromosome"/>
</dbReference>
<dbReference type="Gene3D" id="3.40.50.620">
    <property type="entry name" value="HUPs"/>
    <property type="match status" value="1"/>
</dbReference>
<dbReference type="GeneID" id="69057744"/>
<dbReference type="InterPro" id="IPR006016">
    <property type="entry name" value="UspA"/>
</dbReference>
<name>A0A6P1E7E4_LENHI</name>
<protein>
    <recommendedName>
        <fullName evidence="2">Universal stress protein</fullName>
    </recommendedName>
</protein>
<reference evidence="4 5" key="1">
    <citation type="submission" date="2019-12" db="EMBL/GenBank/DDBJ databases">
        <title>Lactobacillus hilgardii FLUB.</title>
        <authorList>
            <person name="Gustaw K."/>
        </authorList>
    </citation>
    <scope>NUCLEOTIDE SEQUENCE [LARGE SCALE GENOMIC DNA]</scope>
    <source>
        <strain evidence="4 5">FLUB</strain>
    </source>
</reference>
<dbReference type="InterPro" id="IPR014729">
    <property type="entry name" value="Rossmann-like_a/b/a_fold"/>
</dbReference>
<dbReference type="PIRSF" id="PIRSF006276">
    <property type="entry name" value="UspA"/>
    <property type="match status" value="1"/>
</dbReference>
<accession>A0A6P1E7E4</accession>
<gene>
    <name evidence="4" type="ORF">GQR93_05175</name>
</gene>
<dbReference type="Pfam" id="PF00582">
    <property type="entry name" value="Usp"/>
    <property type="match status" value="1"/>
</dbReference>
<dbReference type="CDD" id="cd00293">
    <property type="entry name" value="USP-like"/>
    <property type="match status" value="1"/>
</dbReference>
<evidence type="ECO:0000313" key="4">
    <source>
        <dbReference type="EMBL" id="QHB51652.1"/>
    </source>
</evidence>
<dbReference type="EMBL" id="CP047121">
    <property type="protein sequence ID" value="QHB51652.1"/>
    <property type="molecule type" value="Genomic_DNA"/>
</dbReference>
<dbReference type="GO" id="GO:0005737">
    <property type="term" value="C:cytoplasm"/>
    <property type="evidence" value="ECO:0007669"/>
    <property type="project" value="UniProtKB-SubCell"/>
</dbReference>
<sequence length="146" mass="15583">MYEHILVPLDGSENSRKALDVAIKLAKTFSSKLSLLSIVDNRNFAMPATAAAAPNSSYSELTSYAHDIVDDGLKTVKENGLDAETIVTQGYPKSVIATDVPKQNNIDLIVIGKSGRGAIDRFIIGSTTAYVVRNATVQVLVVSDDA</sequence>
<dbReference type="PANTHER" id="PTHR46268">
    <property type="entry name" value="STRESS RESPONSE PROTEIN NHAX"/>
    <property type="match status" value="1"/>
</dbReference>
<dbReference type="SUPFAM" id="SSF52402">
    <property type="entry name" value="Adenine nucleotide alpha hydrolases-like"/>
    <property type="match status" value="1"/>
</dbReference>
<comment type="subcellular location">
    <subcellularLocation>
        <location evidence="2">Cytoplasm</location>
    </subcellularLocation>
</comment>
<dbReference type="PRINTS" id="PR01438">
    <property type="entry name" value="UNVRSLSTRESS"/>
</dbReference>
<dbReference type="AlphaFoldDB" id="A0A6P1E7E4"/>
<dbReference type="PANTHER" id="PTHR46268:SF6">
    <property type="entry name" value="UNIVERSAL STRESS PROTEIN UP12"/>
    <property type="match status" value="1"/>
</dbReference>
<dbReference type="SMR" id="A0A6P1E7E4"/>
<evidence type="ECO:0000256" key="2">
    <source>
        <dbReference type="PIRNR" id="PIRNR006276"/>
    </source>
</evidence>
<keyword evidence="2" id="KW-0963">Cytoplasm</keyword>
<proteinExistence type="inferred from homology"/>
<comment type="similarity">
    <text evidence="1 2">Belongs to the universal stress protein A family.</text>
</comment>
<feature type="domain" description="UspA" evidence="3">
    <location>
        <begin position="1"/>
        <end position="142"/>
    </location>
</feature>
<evidence type="ECO:0000256" key="1">
    <source>
        <dbReference type="ARBA" id="ARBA00008791"/>
    </source>
</evidence>
<dbReference type="RefSeq" id="WP_003553001.1">
    <property type="nucleotide sequence ID" value="NZ_CABKOL010000106.1"/>
</dbReference>
<dbReference type="InterPro" id="IPR006015">
    <property type="entry name" value="Universal_stress_UspA"/>
</dbReference>
<organism evidence="4 5">
    <name type="scientific">Lentilactobacillus hilgardii</name>
    <name type="common">Lactobacillus hilgardii</name>
    <dbReference type="NCBI Taxonomy" id="1588"/>
    <lineage>
        <taxon>Bacteria</taxon>
        <taxon>Bacillati</taxon>
        <taxon>Bacillota</taxon>
        <taxon>Bacilli</taxon>
        <taxon>Lactobacillales</taxon>
        <taxon>Lactobacillaceae</taxon>
        <taxon>Lentilactobacillus</taxon>
    </lineage>
</organism>
<evidence type="ECO:0000259" key="3">
    <source>
        <dbReference type="Pfam" id="PF00582"/>
    </source>
</evidence>
<evidence type="ECO:0000313" key="5">
    <source>
        <dbReference type="Proteomes" id="UP000465035"/>
    </source>
</evidence>